<reference evidence="2" key="2">
    <citation type="journal article" date="2023" name="IMA Fungus">
        <title>Comparative genomic study of the Penicillium genus elucidates a diverse pangenome and 15 lateral gene transfer events.</title>
        <authorList>
            <person name="Petersen C."/>
            <person name="Sorensen T."/>
            <person name="Nielsen M.R."/>
            <person name="Sondergaard T.E."/>
            <person name="Sorensen J.L."/>
            <person name="Fitzpatrick D.A."/>
            <person name="Frisvad J.C."/>
            <person name="Nielsen K.L."/>
        </authorList>
    </citation>
    <scope>NUCLEOTIDE SEQUENCE</scope>
    <source>
        <strain evidence="2">IBT 17660</strain>
    </source>
</reference>
<dbReference type="Proteomes" id="UP001147760">
    <property type="component" value="Unassembled WGS sequence"/>
</dbReference>
<accession>A0A9W9X0V0</accession>
<feature type="region of interest" description="Disordered" evidence="1">
    <location>
        <begin position="59"/>
        <end position="82"/>
    </location>
</feature>
<protein>
    <submittedName>
        <fullName evidence="2">Uncharacterized protein</fullName>
    </submittedName>
</protein>
<evidence type="ECO:0000313" key="3">
    <source>
        <dbReference type="Proteomes" id="UP001147760"/>
    </source>
</evidence>
<dbReference type="AlphaFoldDB" id="A0A9W9X0V0"/>
<organism evidence="2 3">
    <name type="scientific">Penicillium desertorum</name>
    <dbReference type="NCBI Taxonomy" id="1303715"/>
    <lineage>
        <taxon>Eukaryota</taxon>
        <taxon>Fungi</taxon>
        <taxon>Dikarya</taxon>
        <taxon>Ascomycota</taxon>
        <taxon>Pezizomycotina</taxon>
        <taxon>Eurotiomycetes</taxon>
        <taxon>Eurotiomycetidae</taxon>
        <taxon>Eurotiales</taxon>
        <taxon>Aspergillaceae</taxon>
        <taxon>Penicillium</taxon>
    </lineage>
</organism>
<comment type="caution">
    <text evidence="2">The sequence shown here is derived from an EMBL/GenBank/DDBJ whole genome shotgun (WGS) entry which is preliminary data.</text>
</comment>
<evidence type="ECO:0000313" key="2">
    <source>
        <dbReference type="EMBL" id="KAJ5480311.1"/>
    </source>
</evidence>
<feature type="compositionally biased region" description="Polar residues" evidence="1">
    <location>
        <begin position="61"/>
        <end position="74"/>
    </location>
</feature>
<dbReference type="OrthoDB" id="5424209at2759"/>
<gene>
    <name evidence="2" type="ORF">N7530_005820</name>
</gene>
<proteinExistence type="predicted"/>
<reference evidence="2" key="1">
    <citation type="submission" date="2022-12" db="EMBL/GenBank/DDBJ databases">
        <authorList>
            <person name="Petersen C."/>
        </authorList>
    </citation>
    <scope>NUCLEOTIDE SEQUENCE</scope>
    <source>
        <strain evidence="2">IBT 17660</strain>
    </source>
</reference>
<sequence length="133" mass="14787">MLRRQDQREQRIYAGDSGLFPYPPVPDDCIAVHEEPPAERAGLLRSMIRNCLSKLEEQLAGSGSNDARQPSNKTPVIPQSFAPRSILQSLEMHGDEDFMHGYRSGNRIGVYNGLRVTNIEAEMEEGVATTVTT</sequence>
<name>A0A9W9X0V0_9EURO</name>
<keyword evidence="3" id="KW-1185">Reference proteome</keyword>
<dbReference type="EMBL" id="JAPWDO010000003">
    <property type="protein sequence ID" value="KAJ5480311.1"/>
    <property type="molecule type" value="Genomic_DNA"/>
</dbReference>
<evidence type="ECO:0000256" key="1">
    <source>
        <dbReference type="SAM" id="MobiDB-lite"/>
    </source>
</evidence>